<gene>
    <name evidence="1" type="ORF">UW65_C0012G0005</name>
</gene>
<dbReference type="EMBL" id="LCJD01000012">
    <property type="protein sequence ID" value="KKT69787.1"/>
    <property type="molecule type" value="Genomic_DNA"/>
</dbReference>
<evidence type="ECO:0000313" key="1">
    <source>
        <dbReference type="EMBL" id="KKT69787.1"/>
    </source>
</evidence>
<accession>A0A0G1LM28</accession>
<sequence length="162" mass="17565">MPTIHQAGIVRPAILLLLTVLFGVFVAVAAGSPDFKGLVLGVSSQNGDAEKPAPLGIKVSIVSPDSSWDLDEYLCSSKNECLNSATRGKWWSRVSGAKTGDYGYEVFIEKSQEWDGYAFLKLSAKKSGANGGFLLPQTGGNYNYYMLDLSSDQSFSEYITFK</sequence>
<name>A0A0G1LM28_UNCKA</name>
<proteinExistence type="predicted"/>
<organism evidence="1 2">
    <name type="scientific">candidate division WWE3 bacterium GW2011_GWB1_44_4</name>
    <dbReference type="NCBI Taxonomy" id="1619116"/>
    <lineage>
        <taxon>Bacteria</taxon>
        <taxon>Katanobacteria</taxon>
    </lineage>
</organism>
<protein>
    <submittedName>
        <fullName evidence="1">Uncharacterized protein</fullName>
    </submittedName>
</protein>
<dbReference type="Proteomes" id="UP000034783">
    <property type="component" value="Unassembled WGS sequence"/>
</dbReference>
<comment type="caution">
    <text evidence="1">The sequence shown here is derived from an EMBL/GenBank/DDBJ whole genome shotgun (WGS) entry which is preliminary data.</text>
</comment>
<evidence type="ECO:0000313" key="2">
    <source>
        <dbReference type="Proteomes" id="UP000034783"/>
    </source>
</evidence>
<dbReference type="AlphaFoldDB" id="A0A0G1LM28"/>
<reference evidence="1 2" key="1">
    <citation type="journal article" date="2015" name="Nature">
        <title>rRNA introns, odd ribosomes, and small enigmatic genomes across a large radiation of phyla.</title>
        <authorList>
            <person name="Brown C.T."/>
            <person name="Hug L.A."/>
            <person name="Thomas B.C."/>
            <person name="Sharon I."/>
            <person name="Castelle C.J."/>
            <person name="Singh A."/>
            <person name="Wilkins M.J."/>
            <person name="Williams K.H."/>
            <person name="Banfield J.F."/>
        </authorList>
    </citation>
    <scope>NUCLEOTIDE SEQUENCE [LARGE SCALE GENOMIC DNA]</scope>
</reference>